<dbReference type="EC" id="3.4.19.12" evidence="3"/>
<gene>
    <name evidence="3" type="ORF">CDL12_14253</name>
</gene>
<proteinExistence type="predicted"/>
<dbReference type="OrthoDB" id="912978at2759"/>
<evidence type="ECO:0000313" key="4">
    <source>
        <dbReference type="Proteomes" id="UP000231279"/>
    </source>
</evidence>
<evidence type="ECO:0000256" key="1">
    <source>
        <dbReference type="SAM" id="MobiDB-lite"/>
    </source>
</evidence>
<organism evidence="3 4">
    <name type="scientific">Handroanthus impetiginosus</name>
    <dbReference type="NCBI Taxonomy" id="429701"/>
    <lineage>
        <taxon>Eukaryota</taxon>
        <taxon>Viridiplantae</taxon>
        <taxon>Streptophyta</taxon>
        <taxon>Embryophyta</taxon>
        <taxon>Tracheophyta</taxon>
        <taxon>Spermatophyta</taxon>
        <taxon>Magnoliopsida</taxon>
        <taxon>eudicotyledons</taxon>
        <taxon>Gunneridae</taxon>
        <taxon>Pentapetalae</taxon>
        <taxon>asterids</taxon>
        <taxon>lamiids</taxon>
        <taxon>Lamiales</taxon>
        <taxon>Bignoniaceae</taxon>
        <taxon>Crescentiina</taxon>
        <taxon>Tabebuia alliance</taxon>
        <taxon>Handroanthus</taxon>
    </lineage>
</organism>
<dbReference type="Pfam" id="PF13952">
    <property type="entry name" value="DUF4216"/>
    <property type="match status" value="1"/>
</dbReference>
<evidence type="ECO:0000313" key="3">
    <source>
        <dbReference type="EMBL" id="PIN13130.1"/>
    </source>
</evidence>
<protein>
    <submittedName>
        <fullName evidence="3">Ubiquitinyl hydrolase 1</fullName>
        <ecNumber evidence="3">3.4.19.12</ecNumber>
    </submittedName>
</protein>
<dbReference type="Proteomes" id="UP000231279">
    <property type="component" value="Unassembled WGS sequence"/>
</dbReference>
<feature type="region of interest" description="Disordered" evidence="1">
    <location>
        <begin position="128"/>
        <end position="187"/>
    </location>
</feature>
<evidence type="ECO:0000259" key="2">
    <source>
        <dbReference type="Pfam" id="PF13952"/>
    </source>
</evidence>
<name>A0A2G9H745_9LAMI</name>
<dbReference type="AlphaFoldDB" id="A0A2G9H745"/>
<reference evidence="4" key="1">
    <citation type="journal article" date="2018" name="Gigascience">
        <title>Genome assembly of the Pink Ipe (Handroanthus impetiginosus, Bignoniaceae), a highly valued, ecologically keystone Neotropical timber forest tree.</title>
        <authorList>
            <person name="Silva-Junior O.B."/>
            <person name="Grattapaglia D."/>
            <person name="Novaes E."/>
            <person name="Collevatti R.G."/>
        </authorList>
    </citation>
    <scope>NUCLEOTIDE SEQUENCE [LARGE SCALE GENOMIC DNA]</scope>
    <source>
        <strain evidence="4">cv. UFG-1</strain>
    </source>
</reference>
<dbReference type="EMBL" id="NKXS01002536">
    <property type="protein sequence ID" value="PIN13130.1"/>
    <property type="molecule type" value="Genomic_DNA"/>
</dbReference>
<accession>A0A2G9H745</accession>
<keyword evidence="4" id="KW-1185">Reference proteome</keyword>
<dbReference type="InterPro" id="IPR025312">
    <property type="entry name" value="DUF4216"/>
</dbReference>
<dbReference type="GO" id="GO:0004843">
    <property type="term" value="F:cysteine-type deubiquitinase activity"/>
    <property type="evidence" value="ECO:0007669"/>
    <property type="project" value="UniProtKB-EC"/>
</dbReference>
<dbReference type="STRING" id="429701.A0A2G9H745"/>
<sequence>MVQNEFLHDIAFNPSRQVKSWKRRKTCNSEVCIKGEETCEFYEKFKEVVELEYPGRHEKKVVLFNCEWFDFLSRQGIRIHKEYGIVDIKQNTRYPNVNEIIDIDHIGDLVDSSQPHEQVNVSQLQVMVEEEDDDEEKEEDSNGEENDMESEFSDDNLTSEEGDDYIVDDDSDDEENSATGDNEDTED</sequence>
<feature type="domain" description="DUF4216" evidence="2">
    <location>
        <begin position="49"/>
        <end position="96"/>
    </location>
</feature>
<keyword evidence="3" id="KW-0378">Hydrolase</keyword>
<comment type="caution">
    <text evidence="3">The sequence shown here is derived from an EMBL/GenBank/DDBJ whole genome shotgun (WGS) entry which is preliminary data.</text>
</comment>